<proteinExistence type="predicted"/>
<gene>
    <name evidence="2" type="ORF">MGWOODY_Hyp1615</name>
</gene>
<feature type="region of interest" description="Disordered" evidence="1">
    <location>
        <begin position="286"/>
        <end position="309"/>
    </location>
</feature>
<evidence type="ECO:0000256" key="1">
    <source>
        <dbReference type="SAM" id="MobiDB-lite"/>
    </source>
</evidence>
<dbReference type="AlphaFoldDB" id="A0A160TZ61"/>
<accession>A0A160TZ61</accession>
<name>A0A160TZ61_9ZZZZ</name>
<organism evidence="2">
    <name type="scientific">hydrothermal vent metagenome</name>
    <dbReference type="NCBI Taxonomy" id="652676"/>
    <lineage>
        <taxon>unclassified sequences</taxon>
        <taxon>metagenomes</taxon>
        <taxon>ecological metagenomes</taxon>
    </lineage>
</organism>
<dbReference type="EMBL" id="CZQD01000027">
    <property type="protein sequence ID" value="CUS56493.1"/>
    <property type="molecule type" value="Genomic_DNA"/>
</dbReference>
<feature type="region of interest" description="Disordered" evidence="1">
    <location>
        <begin position="50"/>
        <end position="83"/>
    </location>
</feature>
<protein>
    <submittedName>
        <fullName evidence="2">Uncharacterized protein</fullName>
    </submittedName>
</protein>
<feature type="region of interest" description="Disordered" evidence="1">
    <location>
        <begin position="194"/>
        <end position="242"/>
    </location>
</feature>
<feature type="region of interest" description="Disordered" evidence="1">
    <location>
        <begin position="342"/>
        <end position="373"/>
    </location>
</feature>
<feature type="region of interest" description="Disordered" evidence="1">
    <location>
        <begin position="102"/>
        <end position="159"/>
    </location>
</feature>
<sequence length="373" mass="40888">MPQPDPEPIPESALVMEEALPPPEAPVDLVIDDPIPEPEPLPLAVEEEVLPDPQPGLPVEVIPEEPAMEDPEELPNELPDTLEAPFEDAEPDLEVEVLPEVLPETASDEPVEDLPQIIPEEEPEEIPEDLVEEIEPEIEPVEETLPPVPDPVVEPDPEMEPVAEAPLELEPQPEPVPEVDLPDVAELEPDPDEAIILPEPSDAPLQTLAPPVQQPATTAQPFARPQPFGRPPPVRVPGIEFSLPPATAGGGGGALGALLCHKLTEEQRLKANCDLDATEQAYKDAANAGLDRDEQNRLDGTYDGQLRSTLPDDSAFESFLKRNDGIPKTTLDGIDNTIFMDRKPESERQHDQLMRGDTMEWEDEVFEAHQDED</sequence>
<evidence type="ECO:0000313" key="2">
    <source>
        <dbReference type="EMBL" id="CUS56493.1"/>
    </source>
</evidence>
<feature type="compositionally biased region" description="Acidic residues" evidence="1">
    <location>
        <begin position="62"/>
        <end position="75"/>
    </location>
</feature>
<reference evidence="2" key="1">
    <citation type="submission" date="2015-10" db="EMBL/GenBank/DDBJ databases">
        <authorList>
            <person name="Gilbert D.G."/>
        </authorList>
    </citation>
    <scope>NUCLEOTIDE SEQUENCE</scope>
</reference>
<feature type="compositionally biased region" description="Basic and acidic residues" evidence="1">
    <location>
        <begin position="342"/>
        <end position="358"/>
    </location>
</feature>
<feature type="compositionally biased region" description="Acidic residues" evidence="1">
    <location>
        <begin position="119"/>
        <end position="142"/>
    </location>
</feature>
<feature type="compositionally biased region" description="Low complexity" evidence="1">
    <location>
        <begin position="203"/>
        <end position="227"/>
    </location>
</feature>